<keyword evidence="2" id="KW-1185">Reference proteome</keyword>
<sequence>MNSADPTLSGVFVLVEADQLVLDDLAEAIREICPSCEVHAFRTACAAARALDVIPAVTGAILSVGADQLETSGLTAEVAARGGQILMLEGPGVRAAAEKQGCPVIARPFNAAMLHDAVSGICARAPSPQC</sequence>
<accession>A0ABW2UKQ6</accession>
<dbReference type="RefSeq" id="WP_377404916.1">
    <property type="nucleotide sequence ID" value="NZ_JBHTFQ010000007.1"/>
</dbReference>
<name>A0ABW2UKQ6_9RHOB</name>
<reference evidence="2" key="1">
    <citation type="journal article" date="2019" name="Int. J. Syst. Evol. Microbiol.">
        <title>The Global Catalogue of Microorganisms (GCM) 10K type strain sequencing project: providing services to taxonomists for standard genome sequencing and annotation.</title>
        <authorList>
            <consortium name="The Broad Institute Genomics Platform"/>
            <consortium name="The Broad Institute Genome Sequencing Center for Infectious Disease"/>
            <person name="Wu L."/>
            <person name="Ma J."/>
        </authorList>
    </citation>
    <scope>NUCLEOTIDE SEQUENCE [LARGE SCALE GENOMIC DNA]</scope>
    <source>
        <strain evidence="2">CGMCC 1.12750</strain>
    </source>
</reference>
<evidence type="ECO:0000313" key="2">
    <source>
        <dbReference type="Proteomes" id="UP001596516"/>
    </source>
</evidence>
<proteinExistence type="predicted"/>
<dbReference type="EMBL" id="JBHTFQ010000007">
    <property type="protein sequence ID" value="MFC7705279.1"/>
    <property type="molecule type" value="Genomic_DNA"/>
</dbReference>
<evidence type="ECO:0008006" key="3">
    <source>
        <dbReference type="Google" id="ProtNLM"/>
    </source>
</evidence>
<organism evidence="1 2">
    <name type="scientific">Plastorhodobacter daqingensis</name>
    <dbReference type="NCBI Taxonomy" id="1387281"/>
    <lineage>
        <taxon>Bacteria</taxon>
        <taxon>Pseudomonadati</taxon>
        <taxon>Pseudomonadota</taxon>
        <taxon>Alphaproteobacteria</taxon>
        <taxon>Rhodobacterales</taxon>
        <taxon>Paracoccaceae</taxon>
        <taxon>Plastorhodobacter</taxon>
    </lineage>
</organism>
<dbReference type="Proteomes" id="UP001596516">
    <property type="component" value="Unassembled WGS sequence"/>
</dbReference>
<protein>
    <recommendedName>
        <fullName evidence="3">Response regulatory domain-containing protein</fullName>
    </recommendedName>
</protein>
<comment type="caution">
    <text evidence="1">The sequence shown here is derived from an EMBL/GenBank/DDBJ whole genome shotgun (WGS) entry which is preliminary data.</text>
</comment>
<gene>
    <name evidence="1" type="ORF">ACFQXB_13850</name>
</gene>
<evidence type="ECO:0000313" key="1">
    <source>
        <dbReference type="EMBL" id="MFC7705279.1"/>
    </source>
</evidence>